<evidence type="ECO:0000256" key="4">
    <source>
        <dbReference type="ARBA" id="ARBA00022989"/>
    </source>
</evidence>
<dbReference type="PANTHER" id="PTHR30177:SF4">
    <property type="entry name" value="OSMOPROTECTANT IMPORT PERMEASE PROTEIN OSMW"/>
    <property type="match status" value="1"/>
</dbReference>
<protein>
    <submittedName>
        <fullName evidence="8">Carnitine transport permease protein OpuCB</fullName>
    </submittedName>
    <submittedName>
        <fullName evidence="9">Proline/glycine betaine ABC transporter substrate-binding protein</fullName>
    </submittedName>
</protein>
<dbReference type="AlphaFoldDB" id="A0A2X3UJV9"/>
<feature type="transmembrane region" description="Helical" evidence="6">
    <location>
        <begin position="62"/>
        <end position="80"/>
    </location>
</feature>
<dbReference type="PANTHER" id="PTHR30177">
    <property type="entry name" value="GLYCINE BETAINE/L-PROLINE TRANSPORT SYSTEM PERMEASE PROTEIN PROW"/>
    <property type="match status" value="1"/>
</dbReference>
<feature type="transmembrane region" description="Helical" evidence="6">
    <location>
        <begin position="31"/>
        <end position="50"/>
    </location>
</feature>
<keyword evidence="2 6" id="KW-0813">Transport</keyword>
<reference evidence="9 10" key="1">
    <citation type="submission" date="2018-06" db="EMBL/GenBank/DDBJ databases">
        <authorList>
            <consortium name="Pathogen Informatics"/>
            <person name="Doyle S."/>
        </authorList>
    </citation>
    <scope>NUCLEOTIDE SEQUENCE [LARGE SCALE GENOMIC DNA]</scope>
    <source>
        <strain evidence="9 10">NCTC12958</strain>
    </source>
</reference>
<dbReference type="Proteomes" id="UP000509833">
    <property type="component" value="Chromosome"/>
</dbReference>
<comment type="subcellular location">
    <subcellularLocation>
        <location evidence="6">Cell membrane</location>
        <topology evidence="6">Multi-pass membrane protein</topology>
    </subcellularLocation>
    <subcellularLocation>
        <location evidence="1">Membrane</location>
        <topology evidence="1">Multi-pass membrane protein</topology>
    </subcellularLocation>
</comment>
<dbReference type="Gene3D" id="1.10.3720.10">
    <property type="entry name" value="MetI-like"/>
    <property type="match status" value="1"/>
</dbReference>
<dbReference type="Proteomes" id="UP000249634">
    <property type="component" value="Chromosome 1"/>
</dbReference>
<name>A0A2X3UJV9_STRTR</name>
<keyword evidence="4 6" id="KW-1133">Transmembrane helix</keyword>
<evidence type="ECO:0000256" key="5">
    <source>
        <dbReference type="ARBA" id="ARBA00023136"/>
    </source>
</evidence>
<dbReference type="EMBL" id="LR822017">
    <property type="protein sequence ID" value="CAD0138247.1"/>
    <property type="molecule type" value="Genomic_DNA"/>
</dbReference>
<dbReference type="EMBL" id="LS483339">
    <property type="protein sequence ID" value="SQF25315.1"/>
    <property type="molecule type" value="Genomic_DNA"/>
</dbReference>
<feature type="transmembrane region" description="Helical" evidence="6">
    <location>
        <begin position="181"/>
        <end position="204"/>
    </location>
</feature>
<reference evidence="8 11" key="2">
    <citation type="submission" date="2020-06" db="EMBL/GenBank/DDBJ databases">
        <authorList>
            <person name="Chuat V."/>
        </authorList>
    </citation>
    <scope>NUCLEOTIDE SEQUENCE [LARGE SCALE GENOMIC DNA]</scope>
    <source>
        <strain evidence="8">STH_CIRM_336</strain>
    </source>
</reference>
<dbReference type="SUPFAM" id="SSF161098">
    <property type="entry name" value="MetI-like"/>
    <property type="match status" value="1"/>
</dbReference>
<evidence type="ECO:0000256" key="1">
    <source>
        <dbReference type="ARBA" id="ARBA00004141"/>
    </source>
</evidence>
<dbReference type="PROSITE" id="PS50928">
    <property type="entry name" value="ABC_TM1"/>
    <property type="match status" value="1"/>
</dbReference>
<evidence type="ECO:0000256" key="2">
    <source>
        <dbReference type="ARBA" id="ARBA00022448"/>
    </source>
</evidence>
<gene>
    <name evidence="9" type="primary">proWZ</name>
    <name evidence="8" type="synonym">opuCB</name>
    <name evidence="9" type="ORF">NCTC12958_01516</name>
    <name evidence="8" type="ORF">STHERMO_1369</name>
</gene>
<comment type="similarity">
    <text evidence="6">Belongs to the binding-protein-dependent transport system permease family.</text>
</comment>
<dbReference type="GO" id="GO:0055085">
    <property type="term" value="P:transmembrane transport"/>
    <property type="evidence" value="ECO:0007669"/>
    <property type="project" value="InterPro"/>
</dbReference>
<accession>A0A2X3UJV9</accession>
<evidence type="ECO:0000256" key="3">
    <source>
        <dbReference type="ARBA" id="ARBA00022692"/>
    </source>
</evidence>
<organism evidence="9 10">
    <name type="scientific">Streptococcus thermophilus</name>
    <dbReference type="NCBI Taxonomy" id="1308"/>
    <lineage>
        <taxon>Bacteria</taxon>
        <taxon>Bacillati</taxon>
        <taxon>Bacillota</taxon>
        <taxon>Bacilli</taxon>
        <taxon>Lactobacillales</taxon>
        <taxon>Streptococcaceae</taxon>
        <taxon>Streptococcus</taxon>
    </lineage>
</organism>
<feature type="domain" description="ABC transmembrane type-1" evidence="7">
    <location>
        <begin position="21"/>
        <end position="204"/>
    </location>
</feature>
<proteinExistence type="inferred from homology"/>
<evidence type="ECO:0000313" key="10">
    <source>
        <dbReference type="Proteomes" id="UP000249634"/>
    </source>
</evidence>
<evidence type="ECO:0000313" key="11">
    <source>
        <dbReference type="Proteomes" id="UP000509833"/>
    </source>
</evidence>
<dbReference type="GO" id="GO:0031460">
    <property type="term" value="P:glycine betaine transport"/>
    <property type="evidence" value="ECO:0007669"/>
    <property type="project" value="TreeGrafter"/>
</dbReference>
<dbReference type="InterPro" id="IPR051204">
    <property type="entry name" value="ABC_transp_perm/SBD"/>
</dbReference>
<feature type="transmembrane region" description="Helical" evidence="6">
    <location>
        <begin position="147"/>
        <end position="175"/>
    </location>
</feature>
<evidence type="ECO:0000256" key="6">
    <source>
        <dbReference type="RuleBase" id="RU363032"/>
    </source>
</evidence>
<sequence>MIIQQIQQYFIEHGKDYVKILGDHVALSGEALMIALVIGLPLGYLSFSNPKLKQVASFCTQGLRVIPSLGLLFILIPFIGVGRLPAIIALVVLAVPPILLNTIVGFNEVPQILIETATGLGMTKWQTLYKLGFPLASQHILNGIKLALIEVIASATLATYIGAGGLGTIIFTGLGLYRYDLLIIGGGSVALLSFISMILFDLLISRLPIEKHKKRSYKI</sequence>
<dbReference type="InterPro" id="IPR000515">
    <property type="entry name" value="MetI-like"/>
</dbReference>
<evidence type="ECO:0000259" key="7">
    <source>
        <dbReference type="PROSITE" id="PS50928"/>
    </source>
</evidence>
<dbReference type="GO" id="GO:0005886">
    <property type="term" value="C:plasma membrane"/>
    <property type="evidence" value="ECO:0007669"/>
    <property type="project" value="UniProtKB-SubCell"/>
</dbReference>
<evidence type="ECO:0000313" key="8">
    <source>
        <dbReference type="EMBL" id="CAD0138247.1"/>
    </source>
</evidence>
<dbReference type="InterPro" id="IPR035906">
    <property type="entry name" value="MetI-like_sf"/>
</dbReference>
<keyword evidence="5 6" id="KW-0472">Membrane</keyword>
<keyword evidence="3 6" id="KW-0812">Transmembrane</keyword>
<evidence type="ECO:0000313" key="9">
    <source>
        <dbReference type="EMBL" id="SQF25315.1"/>
    </source>
</evidence>
<feature type="transmembrane region" description="Helical" evidence="6">
    <location>
        <begin position="86"/>
        <end position="106"/>
    </location>
</feature>
<dbReference type="Pfam" id="PF00528">
    <property type="entry name" value="BPD_transp_1"/>
    <property type="match status" value="1"/>
</dbReference>
<dbReference type="CDD" id="cd06261">
    <property type="entry name" value="TM_PBP2"/>
    <property type="match status" value="1"/>
</dbReference>